<accession>A0A8C8SRG6</accession>
<proteinExistence type="predicted"/>
<reference evidence="3" key="1">
    <citation type="submission" date="2025-08" db="UniProtKB">
        <authorList>
            <consortium name="Ensembl"/>
        </authorList>
    </citation>
    <scope>IDENTIFICATION</scope>
</reference>
<keyword evidence="1" id="KW-1133">Transmembrane helix</keyword>
<name>A0A8C8SRG6_9SAUR</name>
<feature type="transmembrane region" description="Helical" evidence="1">
    <location>
        <begin position="184"/>
        <end position="206"/>
    </location>
</feature>
<keyword evidence="4" id="KW-1185">Reference proteome</keyword>
<keyword evidence="2" id="KW-0732">Signal</keyword>
<feature type="signal peptide" evidence="2">
    <location>
        <begin position="1"/>
        <end position="24"/>
    </location>
</feature>
<organism evidence="3 4">
    <name type="scientific">Pelusios castaneus</name>
    <name type="common">West African mud turtle</name>
    <dbReference type="NCBI Taxonomy" id="367368"/>
    <lineage>
        <taxon>Eukaryota</taxon>
        <taxon>Metazoa</taxon>
        <taxon>Chordata</taxon>
        <taxon>Craniata</taxon>
        <taxon>Vertebrata</taxon>
        <taxon>Euteleostomi</taxon>
        <taxon>Archelosauria</taxon>
        <taxon>Testudinata</taxon>
        <taxon>Testudines</taxon>
        <taxon>Pleurodira</taxon>
        <taxon>Pelomedusidae</taxon>
        <taxon>Pelusios</taxon>
    </lineage>
</organism>
<evidence type="ECO:0000256" key="1">
    <source>
        <dbReference type="SAM" id="Phobius"/>
    </source>
</evidence>
<protein>
    <submittedName>
        <fullName evidence="3">Uncharacterized protein</fullName>
    </submittedName>
</protein>
<reference evidence="3" key="2">
    <citation type="submission" date="2025-09" db="UniProtKB">
        <authorList>
            <consortium name="Ensembl"/>
        </authorList>
    </citation>
    <scope>IDENTIFICATION</scope>
</reference>
<keyword evidence="1" id="KW-0472">Membrane</keyword>
<evidence type="ECO:0000313" key="3">
    <source>
        <dbReference type="Ensembl" id="ENSPCEP00000024531.1"/>
    </source>
</evidence>
<evidence type="ECO:0000256" key="2">
    <source>
        <dbReference type="SAM" id="SignalP"/>
    </source>
</evidence>
<dbReference type="AlphaFoldDB" id="A0A8C8SRG6"/>
<dbReference type="Proteomes" id="UP000694393">
    <property type="component" value="Unplaced"/>
</dbReference>
<feature type="chain" id="PRO_5034075211" evidence="2">
    <location>
        <begin position="25"/>
        <end position="306"/>
    </location>
</feature>
<sequence>MDGTHVRIMLLLICHIVAMASVWAAGNSPSVTEAIQTAATSNGSQNTTISTSIVTSTISEKEAVNTTTVQSISASWNTTAVTAKITSPFTSTLSHFARSTLHPPNTDTSSPSNITTRFKTVVTSPIISPFNQATDKDSNPKKSAITLIPISQHSAATQLNTTKGPDSVPITQASGGTHLRTSEAVLTISFSSILTFGVLVIVICSLDKYRKKRAQYSHHPLSDTSSETVDIYTAPDDTLVISGGLYDAPRAYNPSLIVLEDDEVQAEYLPSGSRPGQFRLEVLPSEMENGLSPTFDTFQSPSQVSM</sequence>
<dbReference type="Ensembl" id="ENSPCET00000025346.1">
    <property type="protein sequence ID" value="ENSPCEP00000024531.1"/>
    <property type="gene ID" value="ENSPCEG00000018532.1"/>
</dbReference>
<evidence type="ECO:0000313" key="4">
    <source>
        <dbReference type="Proteomes" id="UP000694393"/>
    </source>
</evidence>
<keyword evidence="1" id="KW-0812">Transmembrane</keyword>